<feature type="transmembrane region" description="Helical" evidence="9">
    <location>
        <begin position="222"/>
        <end position="240"/>
    </location>
</feature>
<dbReference type="EMBL" id="JARPMG010000007">
    <property type="protein sequence ID" value="KAJ8099420.1"/>
    <property type="molecule type" value="Genomic_DNA"/>
</dbReference>
<comment type="function">
    <text evidence="7">Catalyzes the ATP-dependent translocation of sphingoid long-chain bases (LCBs) from the cytoplasmic site toward the extracytoplasmic side of the membrane (flip-flop). Involved in the establishment of the functional lipid asymmetry of the plasma membrane. Regulates intracellular levels of LCBs, sphingolipid precursors that are growth inhibitory at increased levels.</text>
</comment>
<evidence type="ECO:0000313" key="10">
    <source>
        <dbReference type="EMBL" id="KAJ8099420.1"/>
    </source>
</evidence>
<keyword evidence="5" id="KW-0813">Transport</keyword>
<reference evidence="10" key="1">
    <citation type="submission" date="2023-03" db="EMBL/GenBank/DDBJ databases">
        <title>Near-Complete genome sequence of Lipomyces tetrasporous NRRL Y-64009, an oleaginous yeast capable of growing on lignocellulosic hydrolysates.</title>
        <authorList>
            <consortium name="Lawrence Berkeley National Laboratory"/>
            <person name="Jagtap S.S."/>
            <person name="Liu J.-J."/>
            <person name="Walukiewicz H.E."/>
            <person name="Pangilinan J."/>
            <person name="Lipzen A."/>
            <person name="Ahrendt S."/>
            <person name="Koriabine M."/>
            <person name="Cobaugh K."/>
            <person name="Salamov A."/>
            <person name="Yoshinaga Y."/>
            <person name="Ng V."/>
            <person name="Daum C."/>
            <person name="Grigoriev I.V."/>
            <person name="Slininger P.J."/>
            <person name="Dien B.S."/>
            <person name="Jin Y.-S."/>
            <person name="Rao C.V."/>
        </authorList>
    </citation>
    <scope>NUCLEOTIDE SEQUENCE</scope>
    <source>
        <strain evidence="10">NRRL Y-64009</strain>
    </source>
</reference>
<dbReference type="RefSeq" id="XP_056042870.1">
    <property type="nucleotide sequence ID" value="XM_056190760.1"/>
</dbReference>
<comment type="subcellular location">
    <subcellularLocation>
        <location evidence="1">Cell membrane</location>
        <topology evidence="1">Multi-pass membrane protein</topology>
    </subcellularLocation>
</comment>
<evidence type="ECO:0000256" key="2">
    <source>
        <dbReference type="ARBA" id="ARBA00009969"/>
    </source>
</evidence>
<comment type="caution">
    <text evidence="10">The sequence shown here is derived from an EMBL/GenBank/DDBJ whole genome shotgun (WGS) entry which is preliminary data.</text>
</comment>
<dbReference type="Pfam" id="PF04479">
    <property type="entry name" value="RTA1"/>
    <property type="match status" value="1"/>
</dbReference>
<feature type="transmembrane region" description="Helical" evidence="9">
    <location>
        <begin position="28"/>
        <end position="51"/>
    </location>
</feature>
<accession>A0AAD7QQI8</accession>
<feature type="transmembrane region" description="Helical" evidence="9">
    <location>
        <begin position="72"/>
        <end position="94"/>
    </location>
</feature>
<evidence type="ECO:0000256" key="4">
    <source>
        <dbReference type="ARBA" id="ARBA00022989"/>
    </source>
</evidence>
<dbReference type="PANTHER" id="PTHR31465">
    <property type="entry name" value="PROTEIN RTA1-RELATED"/>
    <property type="match status" value="1"/>
</dbReference>
<feature type="transmembrane region" description="Helical" evidence="9">
    <location>
        <begin position="184"/>
        <end position="202"/>
    </location>
</feature>
<evidence type="ECO:0000313" key="11">
    <source>
        <dbReference type="Proteomes" id="UP001217417"/>
    </source>
</evidence>
<keyword evidence="4 9" id="KW-1133">Transmembrane helix</keyword>
<feature type="transmembrane region" description="Helical" evidence="9">
    <location>
        <begin position="106"/>
        <end position="132"/>
    </location>
</feature>
<evidence type="ECO:0000256" key="3">
    <source>
        <dbReference type="ARBA" id="ARBA00022692"/>
    </source>
</evidence>
<evidence type="ECO:0000256" key="1">
    <source>
        <dbReference type="ARBA" id="ARBA00004651"/>
    </source>
</evidence>
<evidence type="ECO:0000256" key="6">
    <source>
        <dbReference type="ARBA" id="ARBA00023136"/>
    </source>
</evidence>
<dbReference type="InterPro" id="IPR007568">
    <property type="entry name" value="RTA1"/>
</dbReference>
<dbReference type="GO" id="GO:0006869">
    <property type="term" value="P:lipid transport"/>
    <property type="evidence" value="ECO:0007669"/>
    <property type="project" value="UniProtKB-KW"/>
</dbReference>
<proteinExistence type="inferred from homology"/>
<dbReference type="Proteomes" id="UP001217417">
    <property type="component" value="Unassembled WGS sequence"/>
</dbReference>
<name>A0AAD7QQI8_9ASCO</name>
<dbReference type="GO" id="GO:0005886">
    <property type="term" value="C:plasma membrane"/>
    <property type="evidence" value="ECO:0007669"/>
    <property type="project" value="UniProtKB-SubCell"/>
</dbReference>
<dbReference type="GeneID" id="80885926"/>
<dbReference type="PANTHER" id="PTHR31465:SF9">
    <property type="entry name" value="SPHINGOID LONG-CHAIN BASE TRANSPORTER RSB1"/>
    <property type="match status" value="1"/>
</dbReference>
<evidence type="ECO:0000256" key="8">
    <source>
        <dbReference type="ARBA" id="ARBA00041117"/>
    </source>
</evidence>
<gene>
    <name evidence="10" type="ORF">POJ06DRAFT_302348</name>
</gene>
<evidence type="ECO:0000256" key="5">
    <source>
        <dbReference type="ARBA" id="ARBA00023055"/>
    </source>
</evidence>
<keyword evidence="3 9" id="KW-0812">Transmembrane</keyword>
<dbReference type="AlphaFoldDB" id="A0AAD7QQI8"/>
<organism evidence="10 11">
    <name type="scientific">Lipomyces tetrasporus</name>
    <dbReference type="NCBI Taxonomy" id="54092"/>
    <lineage>
        <taxon>Eukaryota</taxon>
        <taxon>Fungi</taxon>
        <taxon>Dikarya</taxon>
        <taxon>Ascomycota</taxon>
        <taxon>Saccharomycotina</taxon>
        <taxon>Lipomycetes</taxon>
        <taxon>Lipomycetales</taxon>
        <taxon>Lipomycetaceae</taxon>
        <taxon>Lipomyces</taxon>
    </lineage>
</organism>
<evidence type="ECO:0000256" key="9">
    <source>
        <dbReference type="SAM" id="Phobius"/>
    </source>
</evidence>
<evidence type="ECO:0000256" key="7">
    <source>
        <dbReference type="ARBA" id="ARBA00037472"/>
    </source>
</evidence>
<protein>
    <recommendedName>
        <fullName evidence="8">Sphingoid long-chain base transporter RSB1</fullName>
    </recommendedName>
</protein>
<keyword evidence="6 9" id="KW-0472">Membrane</keyword>
<keyword evidence="11" id="KW-1185">Reference proteome</keyword>
<sequence>MFIANGLETGGYIARYLSSKDPYIWSRYTAQSVALIFAPAFFMAAIYYLLGEITVIWGIRHSRFKPWAYTKIFVSLDVICIWIQAAGGGAAAGASNTDGGNPQIDIGIMIGGLGFQVAATILFMLFCLDYYIRVQKNHRLDGSDPSFAPNWELNNIESDEQGSTILGDAPAKFAHIRNAKKTKVFLFAVAVAVILVFVRSVYRVVEMAYGWDGYLMIEEGYFLVLDALMVALASWITFIFHPRIFLGKINISAEQKEALGTRESNGSNREKKKRFIIF</sequence>
<dbReference type="GO" id="GO:0000324">
    <property type="term" value="C:fungal-type vacuole"/>
    <property type="evidence" value="ECO:0007669"/>
    <property type="project" value="TreeGrafter"/>
</dbReference>
<comment type="similarity">
    <text evidence="2">Belongs to the lipid-translocating exporter (LTE) (TC 9.A.26.1) family.</text>
</comment>
<keyword evidence="5" id="KW-0445">Lipid transport</keyword>